<gene>
    <name evidence="4" type="ORF">Tco_0977385</name>
</gene>
<protein>
    <submittedName>
        <fullName evidence="4">Retrovirus-related pol polyprotein from transposon TNT 1-94</fullName>
    </submittedName>
</protein>
<evidence type="ECO:0000256" key="1">
    <source>
        <dbReference type="PROSITE-ProRule" id="PRU00047"/>
    </source>
</evidence>
<dbReference type="EMBL" id="BQNB010016389">
    <property type="protein sequence ID" value="GJT51228.1"/>
    <property type="molecule type" value="Genomic_DNA"/>
</dbReference>
<keyword evidence="5" id="KW-1185">Reference proteome</keyword>
<name>A0ABQ5EJY9_9ASTR</name>
<evidence type="ECO:0000256" key="2">
    <source>
        <dbReference type="SAM" id="MobiDB-lite"/>
    </source>
</evidence>
<feature type="region of interest" description="Disordered" evidence="2">
    <location>
        <begin position="175"/>
        <end position="194"/>
    </location>
</feature>
<dbReference type="PROSITE" id="PS50158">
    <property type="entry name" value="ZF_CCHC"/>
    <property type="match status" value="1"/>
</dbReference>
<dbReference type="Gene3D" id="4.10.60.10">
    <property type="entry name" value="Zinc finger, CCHC-type"/>
    <property type="match status" value="1"/>
</dbReference>
<dbReference type="InterPro" id="IPR001878">
    <property type="entry name" value="Znf_CCHC"/>
</dbReference>
<dbReference type="Proteomes" id="UP001151760">
    <property type="component" value="Unassembled WGS sequence"/>
</dbReference>
<dbReference type="InterPro" id="IPR036875">
    <property type="entry name" value="Znf_CCHC_sf"/>
</dbReference>
<sequence length="372" mass="43444">MWIAVERLQQGESLNIQYVKTNLFWEFGRFTSHDGESIESYYSRFYKLMNEMIRNNLTVATMQVNVQFLQQLQPEWPRFMTIVKQNHDLDTISYHKLFDILKQYQKEVNEIRVERIAKNANPLALVVAAQQYTDPYYQVPKSHKSYAPPLKQSSSTRSNATTKYKGKEIAKPITPPYELASEEDSDPKQAQRDKDMQKNLALIAKYFKKIYKPTNNNPKTSLNSKNKNVIFLQGSQIVQQTGIQCFNCKEFSHFAKDCRKPKRVKDNTYHKEQMLLCKQAEKGVPLQAELVDWLEDTNEEIDEQELEVHYNYMEKIQEVPTANSGTDTEPLKKVQYDVEYNVFANERQHSEKPESISNICVVEKVDSNVNPD</sequence>
<evidence type="ECO:0000313" key="5">
    <source>
        <dbReference type="Proteomes" id="UP001151760"/>
    </source>
</evidence>
<dbReference type="SMART" id="SM00343">
    <property type="entry name" value="ZnF_C2HC"/>
    <property type="match status" value="1"/>
</dbReference>
<feature type="region of interest" description="Disordered" evidence="2">
    <location>
        <begin position="143"/>
        <end position="167"/>
    </location>
</feature>
<reference evidence="4" key="1">
    <citation type="journal article" date="2022" name="Int. J. Mol. Sci.">
        <title>Draft Genome of Tanacetum Coccineum: Genomic Comparison of Closely Related Tanacetum-Family Plants.</title>
        <authorList>
            <person name="Yamashiro T."/>
            <person name="Shiraishi A."/>
            <person name="Nakayama K."/>
            <person name="Satake H."/>
        </authorList>
    </citation>
    <scope>NUCLEOTIDE SEQUENCE</scope>
</reference>
<organism evidence="4 5">
    <name type="scientific">Tanacetum coccineum</name>
    <dbReference type="NCBI Taxonomy" id="301880"/>
    <lineage>
        <taxon>Eukaryota</taxon>
        <taxon>Viridiplantae</taxon>
        <taxon>Streptophyta</taxon>
        <taxon>Embryophyta</taxon>
        <taxon>Tracheophyta</taxon>
        <taxon>Spermatophyta</taxon>
        <taxon>Magnoliopsida</taxon>
        <taxon>eudicotyledons</taxon>
        <taxon>Gunneridae</taxon>
        <taxon>Pentapetalae</taxon>
        <taxon>asterids</taxon>
        <taxon>campanulids</taxon>
        <taxon>Asterales</taxon>
        <taxon>Asteraceae</taxon>
        <taxon>Asteroideae</taxon>
        <taxon>Anthemideae</taxon>
        <taxon>Anthemidinae</taxon>
        <taxon>Tanacetum</taxon>
    </lineage>
</organism>
<reference evidence="4" key="2">
    <citation type="submission" date="2022-01" db="EMBL/GenBank/DDBJ databases">
        <authorList>
            <person name="Yamashiro T."/>
            <person name="Shiraishi A."/>
            <person name="Satake H."/>
            <person name="Nakayama K."/>
        </authorList>
    </citation>
    <scope>NUCLEOTIDE SEQUENCE</scope>
</reference>
<comment type="caution">
    <text evidence="4">The sequence shown here is derived from an EMBL/GenBank/DDBJ whole genome shotgun (WGS) entry which is preliminary data.</text>
</comment>
<evidence type="ECO:0000313" key="4">
    <source>
        <dbReference type="EMBL" id="GJT51228.1"/>
    </source>
</evidence>
<evidence type="ECO:0000259" key="3">
    <source>
        <dbReference type="PROSITE" id="PS50158"/>
    </source>
</evidence>
<keyword evidence="1" id="KW-0863">Zinc-finger</keyword>
<keyword evidence="1" id="KW-0479">Metal-binding</keyword>
<feature type="compositionally biased region" description="Polar residues" evidence="2">
    <location>
        <begin position="151"/>
        <end position="162"/>
    </location>
</feature>
<accession>A0ABQ5EJY9</accession>
<keyword evidence="1" id="KW-0862">Zinc</keyword>
<dbReference type="SUPFAM" id="SSF57756">
    <property type="entry name" value="Retrovirus zinc finger-like domains"/>
    <property type="match status" value="1"/>
</dbReference>
<proteinExistence type="predicted"/>
<feature type="domain" description="CCHC-type" evidence="3">
    <location>
        <begin position="245"/>
        <end position="260"/>
    </location>
</feature>